<dbReference type="PROSITE" id="PS51898">
    <property type="entry name" value="TYR_RECOMBINASE"/>
    <property type="match status" value="1"/>
</dbReference>
<keyword evidence="4" id="KW-1185">Reference proteome</keyword>
<evidence type="ECO:0000313" key="3">
    <source>
        <dbReference type="EMBL" id="WQB99734.1"/>
    </source>
</evidence>
<sequence length="422" mass="47865">MNVKRRNRTFHIVRRVPKRYAAIEPRTQVWISLHTDSETVARQKAPTAWAHMVEGWEATLAGATDDAERRFAAAKELAAVRGYSYLPADRIAQLPREKLLERVESALKLNGDAAKIEARAVLGGAPEPGIKISKALELYWGFAKQDTIGKSEDQLRRWEHPRKRAIANLIEEIGDKELSEITGDDMLDFREIWMERIAAGDAQPDTANKDFQHIGNILRTVVKMKRLGLVLPLDGLTFKADKERSRPPFSVDWIKTKLLAPGALDSLNTEARCILLGMINTGYRPGEAAGLMPHHIRLDVDVPHISIEPEGRQLKNKVSQRVIPLVGVSLEAFKQCPQGFPTYRFKDKISDTVNKYLREHDLLETPEHVLYSLRHSFEDRMIAAKVDDRIRRDLFGHSLGRERYGEGATLAHKRDILQNFAL</sequence>
<dbReference type="InterPro" id="IPR002104">
    <property type="entry name" value="Integrase_catalytic"/>
</dbReference>
<reference evidence="3 4" key="1">
    <citation type="submission" date="2023-11" db="EMBL/GenBank/DDBJ databases">
        <authorList>
            <person name="Panchal A.K."/>
            <person name="Meaney J.S."/>
            <person name="Karas B.J."/>
            <person name="diCenzo G.C."/>
        </authorList>
    </citation>
    <scope>NUCLEOTIDE SEQUENCE [LARGE SCALE GENOMIC DNA]</scope>
    <source>
        <strain evidence="3 4">NZP2235</strain>
    </source>
</reference>
<evidence type="ECO:0000313" key="4">
    <source>
        <dbReference type="Proteomes" id="UP001322481"/>
    </source>
</evidence>
<feature type="domain" description="Tyr recombinase" evidence="2">
    <location>
        <begin position="244"/>
        <end position="418"/>
    </location>
</feature>
<accession>A0ABZ0VTY5</accession>
<keyword evidence="1" id="KW-0233">DNA recombination</keyword>
<dbReference type="RefSeq" id="WP_322414503.1">
    <property type="nucleotide sequence ID" value="NZ_CP139858.1"/>
</dbReference>
<evidence type="ECO:0000256" key="1">
    <source>
        <dbReference type="ARBA" id="ARBA00023172"/>
    </source>
</evidence>
<dbReference type="SUPFAM" id="SSF56349">
    <property type="entry name" value="DNA breaking-rejoining enzymes"/>
    <property type="match status" value="1"/>
</dbReference>
<dbReference type="EMBL" id="CP139858">
    <property type="protein sequence ID" value="WQB99734.1"/>
    <property type="molecule type" value="Genomic_DNA"/>
</dbReference>
<dbReference type="Proteomes" id="UP001322481">
    <property type="component" value="Chromosome"/>
</dbReference>
<gene>
    <name evidence="3" type="ORF">U0R22_003927</name>
</gene>
<proteinExistence type="predicted"/>
<dbReference type="InterPro" id="IPR013762">
    <property type="entry name" value="Integrase-like_cat_sf"/>
</dbReference>
<dbReference type="InterPro" id="IPR046668">
    <property type="entry name" value="DUF6538"/>
</dbReference>
<dbReference type="InterPro" id="IPR011010">
    <property type="entry name" value="DNA_brk_join_enz"/>
</dbReference>
<dbReference type="Pfam" id="PF20172">
    <property type="entry name" value="DUF6538"/>
    <property type="match status" value="1"/>
</dbReference>
<organism evidence="3 4">
    <name type="scientific">Mesorhizobium huakuii</name>
    <dbReference type="NCBI Taxonomy" id="28104"/>
    <lineage>
        <taxon>Bacteria</taxon>
        <taxon>Pseudomonadati</taxon>
        <taxon>Pseudomonadota</taxon>
        <taxon>Alphaproteobacteria</taxon>
        <taxon>Hyphomicrobiales</taxon>
        <taxon>Phyllobacteriaceae</taxon>
        <taxon>Mesorhizobium</taxon>
    </lineage>
</organism>
<protein>
    <submittedName>
        <fullName evidence="3">Tyrosine-type recombinase/integrase</fullName>
    </submittedName>
</protein>
<name>A0ABZ0VTY5_9HYPH</name>
<dbReference type="Gene3D" id="1.10.443.10">
    <property type="entry name" value="Intergrase catalytic core"/>
    <property type="match status" value="1"/>
</dbReference>
<evidence type="ECO:0000259" key="2">
    <source>
        <dbReference type="PROSITE" id="PS51898"/>
    </source>
</evidence>